<dbReference type="Gene3D" id="2.120.10.30">
    <property type="entry name" value="TolB, C-terminal domain"/>
    <property type="match status" value="1"/>
</dbReference>
<evidence type="ECO:0008006" key="3">
    <source>
        <dbReference type="Google" id="ProtNLM"/>
    </source>
</evidence>
<organism evidence="1 2">
    <name type="scientific">Candidatus Saccharicenans subterraneus</name>
    <dbReference type="NCBI Taxonomy" id="2508984"/>
    <lineage>
        <taxon>Bacteria</taxon>
        <taxon>Candidatus Aminicenantota</taxon>
        <taxon>Candidatus Aminicenantia</taxon>
        <taxon>Candidatus Aminicenantales</taxon>
        <taxon>Candidatus Saccharicenantaceae</taxon>
        <taxon>Candidatus Saccharicenans</taxon>
    </lineage>
</organism>
<protein>
    <recommendedName>
        <fullName evidence="3">6-bladed beta-propeller</fullName>
    </recommendedName>
</protein>
<comment type="caution">
    <text evidence="1">The sequence shown here is derived from an EMBL/GenBank/DDBJ whole genome shotgun (WGS) entry which is preliminary data.</text>
</comment>
<dbReference type="Proteomes" id="UP000257323">
    <property type="component" value="Unassembled WGS sequence"/>
</dbReference>
<dbReference type="AlphaFoldDB" id="A0A3E2BJK9"/>
<evidence type="ECO:0000313" key="1">
    <source>
        <dbReference type="EMBL" id="RFT14931.1"/>
    </source>
</evidence>
<dbReference type="EMBL" id="QUAH01000016">
    <property type="protein sequence ID" value="RFT14931.1"/>
    <property type="molecule type" value="Genomic_DNA"/>
</dbReference>
<dbReference type="InterPro" id="IPR011042">
    <property type="entry name" value="6-blade_b-propeller_TolB-like"/>
</dbReference>
<accession>A0A3E2BJK9</accession>
<gene>
    <name evidence="1" type="ORF">OP8BY_1441</name>
</gene>
<sequence length="374" mass="42390">MRREKFKAKSQLMNCALALTVFLIVGPGLFPAGSPPDVQVVENKLKPQGSQQLILKKELTVGQTAEGGSLFGNIAGVDLARDGRLFILDGINRKLRIFDATGKLLKELGREGKGPGEWDTPFMVKLITENEIMVADAGNRKVAYLDPQGNLIREVSYARNMGLIKLQEKNGQYWAAEMGLEGNSLAYTIARYDSGFNRLVKFDTLLTPIPISGRKINPYEMYFEFCLDSRGNLLYGLSSAYEIKCFNPEGKLFRIIRKEYRPQPITEKDRQEILSQLPETAGVNVKEMLAFPDYFPPFSAFLIDEADRLYVRTFEKGQVPHWYTWDVFDPDGKLIARAEIPENTLLIKGGKLCAVEKDEEDYPYLCLYQVTWKK</sequence>
<reference evidence="1 2" key="1">
    <citation type="submission" date="2018-08" db="EMBL/GenBank/DDBJ databases">
        <title>Genome analysis of the thermophilic bacterium of the candidate phylum Aminicenantes from deep subsurface aquifer revealed its physiology and ecological role.</title>
        <authorList>
            <person name="Kadnikov V.V."/>
            <person name="Mardanov A.V."/>
            <person name="Beletsky A.V."/>
            <person name="Karnachuk O.V."/>
            <person name="Ravin N.V."/>
        </authorList>
    </citation>
    <scope>NUCLEOTIDE SEQUENCE [LARGE SCALE GENOMIC DNA]</scope>
    <source>
        <strain evidence="1">BY38</strain>
    </source>
</reference>
<dbReference type="SUPFAM" id="SSF63829">
    <property type="entry name" value="Calcium-dependent phosphotriesterase"/>
    <property type="match status" value="1"/>
</dbReference>
<proteinExistence type="predicted"/>
<name>A0A3E2BJK9_9BACT</name>
<evidence type="ECO:0000313" key="2">
    <source>
        <dbReference type="Proteomes" id="UP000257323"/>
    </source>
</evidence>
<dbReference type="Pfam" id="PF17170">
    <property type="entry name" value="DUF5128"/>
    <property type="match status" value="1"/>
</dbReference>